<reference evidence="7" key="1">
    <citation type="journal article" date="2021" name="Front. Microbiol.">
        <title>Comprehensive Comparative Genomics and Phenotyping of Methylobacterium Species.</title>
        <authorList>
            <person name="Alessa O."/>
            <person name="Ogura Y."/>
            <person name="Fujitani Y."/>
            <person name="Takami H."/>
            <person name="Hayashi T."/>
            <person name="Sahin N."/>
            <person name="Tani A."/>
        </authorList>
    </citation>
    <scope>NUCLEOTIDE SEQUENCE</scope>
    <source>
        <strain evidence="7">KCTC 52305</strain>
    </source>
</reference>
<accession>A0ABQ4R2N1</accession>
<dbReference type="InterPro" id="IPR000719">
    <property type="entry name" value="Prot_kinase_dom"/>
</dbReference>
<dbReference type="PROSITE" id="PS50011">
    <property type="entry name" value="PROTEIN_KINASE_DOM"/>
    <property type="match status" value="1"/>
</dbReference>
<dbReference type="EMBL" id="BPQH01000012">
    <property type="protein sequence ID" value="GJD51220.1"/>
    <property type="molecule type" value="Genomic_DNA"/>
</dbReference>
<keyword evidence="1" id="KW-0808">Transferase</keyword>
<dbReference type="InterPro" id="IPR008266">
    <property type="entry name" value="Tyr_kinase_AS"/>
</dbReference>
<feature type="domain" description="Protein kinase" evidence="6">
    <location>
        <begin position="26"/>
        <end position="284"/>
    </location>
</feature>
<dbReference type="PROSITE" id="PS00109">
    <property type="entry name" value="PROTEIN_KINASE_TYR"/>
    <property type="match status" value="1"/>
</dbReference>
<evidence type="ECO:0000313" key="8">
    <source>
        <dbReference type="Proteomes" id="UP001055167"/>
    </source>
</evidence>
<comment type="caution">
    <text evidence="7">The sequence shown here is derived from an EMBL/GenBank/DDBJ whole genome shotgun (WGS) entry which is preliminary data.</text>
</comment>
<dbReference type="PANTHER" id="PTHR43289">
    <property type="entry name" value="MITOGEN-ACTIVATED PROTEIN KINASE KINASE KINASE 20-RELATED"/>
    <property type="match status" value="1"/>
</dbReference>
<feature type="compositionally biased region" description="Low complexity" evidence="5">
    <location>
        <begin position="350"/>
        <end position="360"/>
    </location>
</feature>
<dbReference type="GO" id="GO:0016301">
    <property type="term" value="F:kinase activity"/>
    <property type="evidence" value="ECO:0007669"/>
    <property type="project" value="UniProtKB-KW"/>
</dbReference>
<organism evidence="7 8">
    <name type="scientific">Methylobacterium crusticola</name>
    <dbReference type="NCBI Taxonomy" id="1697972"/>
    <lineage>
        <taxon>Bacteria</taxon>
        <taxon>Pseudomonadati</taxon>
        <taxon>Pseudomonadota</taxon>
        <taxon>Alphaproteobacteria</taxon>
        <taxon>Hyphomicrobiales</taxon>
        <taxon>Methylobacteriaceae</taxon>
        <taxon>Methylobacterium</taxon>
    </lineage>
</organism>
<evidence type="ECO:0000256" key="1">
    <source>
        <dbReference type="ARBA" id="ARBA00022679"/>
    </source>
</evidence>
<dbReference type="PANTHER" id="PTHR43289:SF34">
    <property type="entry name" value="SERINE_THREONINE-PROTEIN KINASE YBDM-RELATED"/>
    <property type="match status" value="1"/>
</dbReference>
<feature type="compositionally biased region" description="Low complexity" evidence="5">
    <location>
        <begin position="328"/>
        <end position="341"/>
    </location>
</feature>
<evidence type="ECO:0000256" key="4">
    <source>
        <dbReference type="ARBA" id="ARBA00022840"/>
    </source>
</evidence>
<name>A0ABQ4R2N1_9HYPH</name>
<dbReference type="Proteomes" id="UP001055167">
    <property type="component" value="Unassembled WGS sequence"/>
</dbReference>
<sequence>MRMPDTAFPAAAERRPGPGTRLNGVYAIEALVATGGMGEVYSGYALETGDRVAIKVIRGDMAESEHVLALFRKEAAALRRLRHAGIVRYYVFTTSPELRRPYLAMEFVEGESLLDVARRKPLTAADGLILLQRLAAALHAAHAVGVIHRDVSPDNIILPAGDAGSAKIIDFGIARSALDGGTLIGSDFAGKANYASPEQAGLFGGSVTARSDMYSLGLTLVAALLGRPADMGGTYVELVAKRRAVPDLEGVDGRLRPILRAMLQPRPEDRPADLAEVAGWAARAASRASAGPARRRTLALGAAGILAAALAAAHAPAWRPAATAPALPAAAPAAPQGAAVRPPEPPPPGRAAGAPDPKAGSFRDCARCPEMIRLAGGRFVMGGTASATERPPHAVGIAAFALGRHPVTVGEWKACVRDARCPAGPDGDDALPAYNLSWDDAQLYVTWLSAAAGVAYRLPSEAEWEFAARAGTRTRYWWGDAFRADHADCRECGPLAAAPARTGRLPENPYGLGEITGSVSQWLADCWVPSYRGAAADGSARVEGECRERVLRGGSWMTAADRLHLTGRESYDATIRYPGHGLRVARDLSPD</sequence>
<dbReference type="Gene3D" id="3.90.1580.10">
    <property type="entry name" value="paralog of FGE (formylglycine-generating enzyme)"/>
    <property type="match status" value="1"/>
</dbReference>
<keyword evidence="3 7" id="KW-0418">Kinase</keyword>
<evidence type="ECO:0000256" key="5">
    <source>
        <dbReference type="SAM" id="MobiDB-lite"/>
    </source>
</evidence>
<reference evidence="7" key="2">
    <citation type="submission" date="2021-08" db="EMBL/GenBank/DDBJ databases">
        <authorList>
            <person name="Tani A."/>
            <person name="Ola A."/>
            <person name="Ogura Y."/>
            <person name="Katsura K."/>
            <person name="Hayashi T."/>
        </authorList>
    </citation>
    <scope>NUCLEOTIDE SEQUENCE</scope>
    <source>
        <strain evidence="7">KCTC 52305</strain>
    </source>
</reference>
<dbReference type="InterPro" id="IPR016187">
    <property type="entry name" value="CTDL_fold"/>
</dbReference>
<proteinExistence type="predicted"/>
<evidence type="ECO:0000256" key="3">
    <source>
        <dbReference type="ARBA" id="ARBA00022777"/>
    </source>
</evidence>
<gene>
    <name evidence="7" type="primary">pknD_4</name>
    <name evidence="7" type="ORF">OPKNFCMD_3972</name>
</gene>
<keyword evidence="4" id="KW-0067">ATP-binding</keyword>
<dbReference type="Gene3D" id="3.30.200.20">
    <property type="entry name" value="Phosphorylase Kinase, domain 1"/>
    <property type="match status" value="1"/>
</dbReference>
<dbReference type="SUPFAM" id="SSF56112">
    <property type="entry name" value="Protein kinase-like (PK-like)"/>
    <property type="match status" value="1"/>
</dbReference>
<feature type="region of interest" description="Disordered" evidence="5">
    <location>
        <begin position="328"/>
        <end position="360"/>
    </location>
</feature>
<dbReference type="InterPro" id="IPR005532">
    <property type="entry name" value="SUMF_dom"/>
</dbReference>
<protein>
    <submittedName>
        <fullName evidence="7">Serine/threonine-protein kinase PknD</fullName>
    </submittedName>
</protein>
<dbReference type="InterPro" id="IPR042095">
    <property type="entry name" value="SUMF_sf"/>
</dbReference>
<evidence type="ECO:0000259" key="6">
    <source>
        <dbReference type="PROSITE" id="PS50011"/>
    </source>
</evidence>
<dbReference type="CDD" id="cd14014">
    <property type="entry name" value="STKc_PknB_like"/>
    <property type="match status" value="1"/>
</dbReference>
<dbReference type="InterPro" id="IPR011009">
    <property type="entry name" value="Kinase-like_dom_sf"/>
</dbReference>
<dbReference type="SUPFAM" id="SSF56436">
    <property type="entry name" value="C-type lectin-like"/>
    <property type="match status" value="1"/>
</dbReference>
<keyword evidence="2" id="KW-0547">Nucleotide-binding</keyword>
<dbReference type="Pfam" id="PF03781">
    <property type="entry name" value="FGE-sulfatase"/>
    <property type="match status" value="1"/>
</dbReference>
<evidence type="ECO:0000256" key="2">
    <source>
        <dbReference type="ARBA" id="ARBA00022741"/>
    </source>
</evidence>
<dbReference type="Gene3D" id="1.10.510.10">
    <property type="entry name" value="Transferase(Phosphotransferase) domain 1"/>
    <property type="match status" value="1"/>
</dbReference>
<evidence type="ECO:0000313" key="7">
    <source>
        <dbReference type="EMBL" id="GJD51220.1"/>
    </source>
</evidence>
<dbReference type="Pfam" id="PF00069">
    <property type="entry name" value="Pkinase"/>
    <property type="match status" value="1"/>
</dbReference>
<keyword evidence="8" id="KW-1185">Reference proteome</keyword>